<name>A0ABT9YS03_9STRE</name>
<sequence length="541" mass="62370">MTNLKLFRFIWKLSVVQGYNQLIYWLQKLPILGKYVPNSAYRGQSVKWFLQLIGAVHLVTKSILQTLIYLLILSGLALWLSELPFNSLEHSHLFWLLLMVASLFWGSAIQGLLVDSNDQESLLAIRVFRLPVKRYYLLKLGLDNLLHLLIFAGILSWFGVQTIGTALSAWSFTLFSLGTRLALQTGLLFLYQLGHPFPTRRPVLYSLMWVLFGLILGGLLYFLELAEVIRALYSPWAAVIGVVLTLGALFVLKKTPQLEKVCRRLVTLSNLQAGDKEALGAVDLEVTDKDYHVDISVTSGDQRRSSQGIVYLNALFYDRLGPHLKKRVLLKCLFVSLHLLVAIILLLIFKPQPVQSLKNLLSFILPLSLMIDYFIYSSEYFTRFCFYHLDRKLLKYSFYRQPDMVISSLKIRFKKVVRLHLPILLIVFVGMIVIYVLVGGRSLVDLVFILLIETVIMLFFSFHHLILYYLIQPFTESMKTKSPAYNIINGVTYFLFFQFHRVTQGVPMLFVWILLGIIILYIPFGLWAVMTFASKRFRLRN</sequence>
<keyword evidence="3" id="KW-1185">Reference proteome</keyword>
<feature type="transmembrane region" description="Helical" evidence="1">
    <location>
        <begin position="419"/>
        <end position="440"/>
    </location>
</feature>
<feature type="transmembrane region" description="Helical" evidence="1">
    <location>
        <begin position="170"/>
        <end position="191"/>
    </location>
</feature>
<feature type="transmembrane region" description="Helical" evidence="1">
    <location>
        <begin position="235"/>
        <end position="252"/>
    </location>
</feature>
<feature type="transmembrane region" description="Helical" evidence="1">
    <location>
        <begin position="483"/>
        <end position="503"/>
    </location>
</feature>
<comment type="caution">
    <text evidence="2">The sequence shown here is derived from an EMBL/GenBank/DDBJ whole genome shotgun (WGS) entry which is preliminary data.</text>
</comment>
<keyword evidence="1" id="KW-0472">Membrane</keyword>
<feature type="transmembrane region" description="Helical" evidence="1">
    <location>
        <begin position="203"/>
        <end position="223"/>
    </location>
</feature>
<evidence type="ECO:0000313" key="2">
    <source>
        <dbReference type="EMBL" id="MDQ0222499.1"/>
    </source>
</evidence>
<proteinExistence type="predicted"/>
<gene>
    <name evidence="2" type="ORF">J2S23_001051</name>
</gene>
<feature type="transmembrane region" description="Helical" evidence="1">
    <location>
        <begin position="135"/>
        <end position="158"/>
    </location>
</feature>
<keyword evidence="1" id="KW-1133">Transmembrane helix</keyword>
<feature type="transmembrane region" description="Helical" evidence="1">
    <location>
        <begin position="328"/>
        <end position="348"/>
    </location>
</feature>
<feature type="transmembrane region" description="Helical" evidence="1">
    <location>
        <begin position="446"/>
        <end position="471"/>
    </location>
</feature>
<evidence type="ECO:0000313" key="3">
    <source>
        <dbReference type="Proteomes" id="UP001223079"/>
    </source>
</evidence>
<dbReference type="EMBL" id="JAUSTM010000008">
    <property type="protein sequence ID" value="MDQ0222499.1"/>
    <property type="molecule type" value="Genomic_DNA"/>
</dbReference>
<protein>
    <recommendedName>
        <fullName evidence="4">ABC transporter permease</fullName>
    </recommendedName>
</protein>
<dbReference type="RefSeq" id="WP_307121689.1">
    <property type="nucleotide sequence ID" value="NZ_JAUSTM010000008.1"/>
</dbReference>
<accession>A0ABT9YS03</accession>
<dbReference type="Proteomes" id="UP001223079">
    <property type="component" value="Unassembled WGS sequence"/>
</dbReference>
<keyword evidence="1" id="KW-0812">Transmembrane</keyword>
<feature type="transmembrane region" description="Helical" evidence="1">
    <location>
        <begin position="93"/>
        <end position="114"/>
    </location>
</feature>
<organism evidence="2 3">
    <name type="scientific">Streptococcus moroccensis</name>
    <dbReference type="NCBI Taxonomy" id="1451356"/>
    <lineage>
        <taxon>Bacteria</taxon>
        <taxon>Bacillati</taxon>
        <taxon>Bacillota</taxon>
        <taxon>Bacilli</taxon>
        <taxon>Lactobacillales</taxon>
        <taxon>Streptococcaceae</taxon>
        <taxon>Streptococcus</taxon>
    </lineage>
</organism>
<feature type="transmembrane region" description="Helical" evidence="1">
    <location>
        <begin position="509"/>
        <end position="533"/>
    </location>
</feature>
<evidence type="ECO:0008006" key="4">
    <source>
        <dbReference type="Google" id="ProtNLM"/>
    </source>
</evidence>
<feature type="transmembrane region" description="Helical" evidence="1">
    <location>
        <begin position="360"/>
        <end position="376"/>
    </location>
</feature>
<feature type="transmembrane region" description="Helical" evidence="1">
    <location>
        <begin position="63"/>
        <end position="81"/>
    </location>
</feature>
<reference evidence="2 3" key="1">
    <citation type="submission" date="2023-07" db="EMBL/GenBank/DDBJ databases">
        <title>Genomic Encyclopedia of Type Strains, Phase IV (KMG-IV): sequencing the most valuable type-strain genomes for metagenomic binning, comparative biology and taxonomic classification.</title>
        <authorList>
            <person name="Goeker M."/>
        </authorList>
    </citation>
    <scope>NUCLEOTIDE SEQUENCE [LARGE SCALE GENOMIC DNA]</scope>
    <source>
        <strain evidence="2 3">DSM 105143</strain>
    </source>
</reference>
<evidence type="ECO:0000256" key="1">
    <source>
        <dbReference type="SAM" id="Phobius"/>
    </source>
</evidence>